<dbReference type="AlphaFoldDB" id="A0A7I7XMG9"/>
<accession>A0A7I7XMG9</accession>
<reference evidence="1 2" key="1">
    <citation type="journal article" date="2019" name="Emerg. Microbes Infect.">
        <title>Comprehensive subspecies identification of 175 nontuberculous mycobacteria species based on 7547 genomic profiles.</title>
        <authorList>
            <person name="Matsumoto Y."/>
            <person name="Kinjo T."/>
            <person name="Motooka D."/>
            <person name="Nabeya D."/>
            <person name="Jung N."/>
            <person name="Uechi K."/>
            <person name="Horii T."/>
            <person name="Iida T."/>
            <person name="Fujita J."/>
            <person name="Nakamura S."/>
        </authorList>
    </citation>
    <scope>NUCLEOTIDE SEQUENCE [LARGE SCALE GENOMIC DNA]</scope>
    <source>
        <strain evidence="1 2">JCM 13574</strain>
    </source>
</reference>
<evidence type="ECO:0000313" key="2">
    <source>
        <dbReference type="Proteomes" id="UP000466517"/>
    </source>
</evidence>
<keyword evidence="2" id="KW-1185">Reference proteome</keyword>
<name>A0A7I7XMG9_9MYCO</name>
<proteinExistence type="predicted"/>
<dbReference type="Proteomes" id="UP000466517">
    <property type="component" value="Chromosome"/>
</dbReference>
<dbReference type="EMBL" id="AP022610">
    <property type="protein sequence ID" value="BBZ30414.1"/>
    <property type="molecule type" value="Genomic_DNA"/>
</dbReference>
<protein>
    <submittedName>
        <fullName evidence="1">Uncharacterized protein</fullName>
    </submittedName>
</protein>
<evidence type="ECO:0000313" key="1">
    <source>
        <dbReference type="EMBL" id="BBZ30414.1"/>
    </source>
</evidence>
<sequence length="215" mass="22590">MWASGASEATGVGLVGDRRVFGGHIAGLGTTSGVRMVIGMWSESPFGQFADVMVETADGQRTLLAPSEEVAEFVSTTYGFDHVEIGPVTAEQPPDGFTVTAPGLAVTGYLGGPAQFDWLLRMVPPPLARAPLWLRAINPVASRLVRGVRTAGSAGHGRREYYGVCRTRRIVGIDGDFRGTPLGALAPLEPPVRFGFSSAPAAPQLVSVTTTIDLP</sequence>
<dbReference type="KEGG" id="mmag:MMAD_47090"/>
<organism evidence="1 2">
    <name type="scientific">Mycolicibacterium madagascariense</name>
    <dbReference type="NCBI Taxonomy" id="212765"/>
    <lineage>
        <taxon>Bacteria</taxon>
        <taxon>Bacillati</taxon>
        <taxon>Actinomycetota</taxon>
        <taxon>Actinomycetes</taxon>
        <taxon>Mycobacteriales</taxon>
        <taxon>Mycobacteriaceae</taxon>
        <taxon>Mycolicibacterium</taxon>
    </lineage>
</organism>
<gene>
    <name evidence="1" type="ORF">MMAD_47090</name>
</gene>